<dbReference type="EMBL" id="KE561054">
    <property type="protein sequence ID" value="EPZ33532.1"/>
    <property type="molecule type" value="Genomic_DNA"/>
</dbReference>
<protein>
    <submittedName>
        <fullName evidence="1">Uncharacterized protein</fullName>
    </submittedName>
</protein>
<dbReference type="HOGENOM" id="CLU_2238153_0_0_1"/>
<accession>A0A075AXT1</accession>
<dbReference type="Proteomes" id="UP000030755">
    <property type="component" value="Unassembled WGS sequence"/>
</dbReference>
<sequence>MFDFDDYFSRQNKRHDWYNYATIPEPADTLVNDLGRKSLVYRLLKRNKKQPLELLGEAKTSLDQKYEVKKAEFDGNLKREIEEELNLFDDHFFQQLENNFMKLCQ</sequence>
<keyword evidence="2" id="KW-1185">Reference proteome</keyword>
<name>A0A075AXT1_ROZAC</name>
<dbReference type="AlphaFoldDB" id="A0A075AXT1"/>
<organism evidence="1 2">
    <name type="scientific">Rozella allomycis (strain CSF55)</name>
    <dbReference type="NCBI Taxonomy" id="988480"/>
    <lineage>
        <taxon>Eukaryota</taxon>
        <taxon>Fungi</taxon>
        <taxon>Fungi incertae sedis</taxon>
        <taxon>Cryptomycota</taxon>
        <taxon>Cryptomycota incertae sedis</taxon>
        <taxon>Rozella</taxon>
    </lineage>
</organism>
<evidence type="ECO:0000313" key="1">
    <source>
        <dbReference type="EMBL" id="EPZ33532.1"/>
    </source>
</evidence>
<gene>
    <name evidence="1" type="ORF">O9G_001283</name>
</gene>
<proteinExistence type="predicted"/>
<evidence type="ECO:0000313" key="2">
    <source>
        <dbReference type="Proteomes" id="UP000030755"/>
    </source>
</evidence>
<reference evidence="1 2" key="1">
    <citation type="journal article" date="2013" name="Curr. Biol.">
        <title>Shared signatures of parasitism and phylogenomics unite Cryptomycota and microsporidia.</title>
        <authorList>
            <person name="James T.Y."/>
            <person name="Pelin A."/>
            <person name="Bonen L."/>
            <person name="Ahrendt S."/>
            <person name="Sain D."/>
            <person name="Corradi N."/>
            <person name="Stajich J.E."/>
        </authorList>
    </citation>
    <scope>NUCLEOTIDE SEQUENCE [LARGE SCALE GENOMIC DNA]</scope>
    <source>
        <strain evidence="1 2">CSF55</strain>
    </source>
</reference>